<keyword evidence="2" id="KW-1185">Reference proteome</keyword>
<evidence type="ECO:0000313" key="1">
    <source>
        <dbReference type="EMBL" id="SEH03237.1"/>
    </source>
</evidence>
<name>A0A1H6EZC0_9ACTN</name>
<dbReference type="Proteomes" id="UP000236732">
    <property type="component" value="Unassembled WGS sequence"/>
</dbReference>
<sequence length="80" mass="8371">MAISRDGRLLAYYSPEAGAYVVRDLVSGSETTSPVKIGEDELGGGSMLLVSDQRPVPEFRSVGGDPGLLIGFSEVAPCAR</sequence>
<dbReference type="OrthoDB" id="3541604at2"/>
<accession>A0A1H6EZC0</accession>
<dbReference type="EMBL" id="FNVT01000034">
    <property type="protein sequence ID" value="SEH03237.1"/>
    <property type="molecule type" value="Genomic_DNA"/>
</dbReference>
<evidence type="ECO:0008006" key="3">
    <source>
        <dbReference type="Google" id="ProtNLM"/>
    </source>
</evidence>
<proteinExistence type="predicted"/>
<protein>
    <recommendedName>
        <fullName evidence="3">WD40-like Beta Propeller Repeat</fullName>
    </recommendedName>
</protein>
<reference evidence="1 2" key="1">
    <citation type="submission" date="2016-10" db="EMBL/GenBank/DDBJ databases">
        <authorList>
            <person name="de Groot N.N."/>
        </authorList>
    </citation>
    <scope>NUCLEOTIDE SEQUENCE [LARGE SCALE GENOMIC DNA]</scope>
    <source>
        <strain evidence="1 2">CGMCC 4.7037</strain>
    </source>
</reference>
<gene>
    <name evidence="1" type="ORF">SAMN05444920_13441</name>
</gene>
<dbReference type="AlphaFoldDB" id="A0A1H6EZC0"/>
<organism evidence="1 2">
    <name type="scientific">Nonomuraea solani</name>
    <dbReference type="NCBI Taxonomy" id="1144553"/>
    <lineage>
        <taxon>Bacteria</taxon>
        <taxon>Bacillati</taxon>
        <taxon>Actinomycetota</taxon>
        <taxon>Actinomycetes</taxon>
        <taxon>Streptosporangiales</taxon>
        <taxon>Streptosporangiaceae</taxon>
        <taxon>Nonomuraea</taxon>
    </lineage>
</organism>
<dbReference type="RefSeq" id="WP_103964229.1">
    <property type="nucleotide sequence ID" value="NZ_FNVT01000034.1"/>
</dbReference>
<evidence type="ECO:0000313" key="2">
    <source>
        <dbReference type="Proteomes" id="UP000236732"/>
    </source>
</evidence>